<gene>
    <name evidence="11" type="primary">dxs</name>
    <name evidence="13" type="ORF">FNL38_107154</name>
</gene>
<proteinExistence type="inferred from homology"/>
<feature type="binding site" evidence="11">
    <location>
        <begin position="146"/>
        <end position="147"/>
    </location>
    <ligand>
        <name>thiamine diphosphate</name>
        <dbReference type="ChEBI" id="CHEBI:58937"/>
    </ligand>
</feature>
<dbReference type="Gene3D" id="3.40.50.970">
    <property type="match status" value="2"/>
</dbReference>
<dbReference type="PANTHER" id="PTHR43322">
    <property type="entry name" value="1-D-DEOXYXYLULOSE 5-PHOSPHATE SYNTHASE-RELATED"/>
    <property type="match status" value="1"/>
</dbReference>
<comment type="catalytic activity">
    <reaction evidence="11">
        <text>D-glyceraldehyde 3-phosphate + pyruvate + H(+) = 1-deoxy-D-xylulose 5-phosphate + CO2</text>
        <dbReference type="Rhea" id="RHEA:12605"/>
        <dbReference type="ChEBI" id="CHEBI:15361"/>
        <dbReference type="ChEBI" id="CHEBI:15378"/>
        <dbReference type="ChEBI" id="CHEBI:16526"/>
        <dbReference type="ChEBI" id="CHEBI:57792"/>
        <dbReference type="ChEBI" id="CHEBI:59776"/>
        <dbReference type="EC" id="2.2.1.7"/>
    </reaction>
</comment>
<dbReference type="NCBIfam" id="NF003933">
    <property type="entry name" value="PRK05444.2-2"/>
    <property type="match status" value="1"/>
</dbReference>
<keyword evidence="6 11" id="KW-0460">Magnesium</keyword>
<evidence type="ECO:0000259" key="12">
    <source>
        <dbReference type="SMART" id="SM00861"/>
    </source>
</evidence>
<evidence type="ECO:0000256" key="7">
    <source>
        <dbReference type="ARBA" id="ARBA00022977"/>
    </source>
</evidence>
<keyword evidence="7 11" id="KW-0784">Thiamine biosynthesis</keyword>
<comment type="cofactor">
    <cofactor evidence="11">
        <name>thiamine diphosphate</name>
        <dbReference type="ChEBI" id="CHEBI:58937"/>
    </cofactor>
    <text evidence="11">Binds 1 thiamine pyrophosphate per subunit.</text>
</comment>
<dbReference type="GO" id="GO:0019288">
    <property type="term" value="P:isopentenyl diphosphate biosynthetic process, methylerythritol 4-phosphate pathway"/>
    <property type="evidence" value="ECO:0007669"/>
    <property type="project" value="TreeGrafter"/>
</dbReference>
<dbReference type="GO" id="GO:0008661">
    <property type="term" value="F:1-deoxy-D-xylulose-5-phosphate synthase activity"/>
    <property type="evidence" value="ECO:0007669"/>
    <property type="project" value="UniProtKB-UniRule"/>
</dbReference>
<dbReference type="Pfam" id="PF02779">
    <property type="entry name" value="Transket_pyr"/>
    <property type="match status" value="1"/>
</dbReference>
<evidence type="ECO:0000256" key="2">
    <source>
        <dbReference type="ARBA" id="ARBA00011081"/>
    </source>
</evidence>
<keyword evidence="9 11" id="KW-0414">Isoprene biosynthesis</keyword>
<organism evidence="13">
    <name type="scientific">Nocardia globerula</name>
    <dbReference type="NCBI Taxonomy" id="1818"/>
    <lineage>
        <taxon>Bacteria</taxon>
        <taxon>Bacillati</taxon>
        <taxon>Actinomycetota</taxon>
        <taxon>Actinomycetes</taxon>
        <taxon>Mycobacteriales</taxon>
        <taxon>Nocardiaceae</taxon>
        <taxon>Nocardia</taxon>
    </lineage>
</organism>
<comment type="subunit">
    <text evidence="3 11">Homodimer.</text>
</comment>
<dbReference type="SMART" id="SM00861">
    <property type="entry name" value="Transket_pyr"/>
    <property type="match status" value="1"/>
</dbReference>
<dbReference type="NCBIfam" id="TIGR00204">
    <property type="entry name" value="dxs"/>
    <property type="match status" value="1"/>
</dbReference>
<evidence type="ECO:0000256" key="11">
    <source>
        <dbReference type="HAMAP-Rule" id="MF_00315"/>
    </source>
</evidence>
<dbReference type="PROSITE" id="PS00801">
    <property type="entry name" value="TRANSKETOLASE_1"/>
    <property type="match status" value="1"/>
</dbReference>
<dbReference type="EMBL" id="VNIQ01000007">
    <property type="protein sequence ID" value="TYQ01732.1"/>
    <property type="molecule type" value="Genomic_DNA"/>
</dbReference>
<dbReference type="InterPro" id="IPR020826">
    <property type="entry name" value="Transketolase_BS"/>
</dbReference>
<keyword evidence="5 11" id="KW-0479">Metal-binding</keyword>
<reference evidence="13" key="1">
    <citation type="submission" date="2019-07" db="EMBL/GenBank/DDBJ databases">
        <title>Genomic Encyclopedia of Type Strains, Phase IV (KMG-IV): sequencing the most valuable type-strain genomes for metagenomic binning, comparative biology and taxonomic classification.</title>
        <authorList>
            <person name="Goeker M."/>
        </authorList>
    </citation>
    <scope>NUCLEOTIDE SEQUENCE</scope>
    <source>
        <strain evidence="13">DSM 44596</strain>
    </source>
</reference>
<evidence type="ECO:0000256" key="9">
    <source>
        <dbReference type="ARBA" id="ARBA00023229"/>
    </source>
</evidence>
<dbReference type="PROSITE" id="PS00802">
    <property type="entry name" value="TRANSKETOLASE_2"/>
    <property type="match status" value="1"/>
</dbReference>
<feature type="binding site" evidence="11">
    <location>
        <position position="367"/>
    </location>
    <ligand>
        <name>thiamine diphosphate</name>
        <dbReference type="ChEBI" id="CHEBI:58937"/>
    </ligand>
</feature>
<sequence>MGVLARIQGPDDLRQLSHAEVSELADEIREFLVQKVAATGGHLGPNLGVVELTLALHRIFDSPQDAIIFDTGHQAYVHKILTGRKDQFETLRKQGGLSGYPCRAESEHDWVESSHASAALSYADGLAKAFALTGQDRHVVAVVGDGALTGGMCWEALNNIAAGKDRSVVIVVNDNGRSYAPTIGGLADHLSALRTAPSYERALDNGRRMVKKLPWVGRAAYSVLHGMKAGLKDAVSPQVMFTDLGIKYLGPVDGHDEQAMESALRRAKAYGGPVIVHAVTRKGNGYAHAENDIADQMHATGVIDPVTGRSDKTPALDWTSVFSAELIEQASRREDIVAITAAMAGPTGLAAFAEKFPDRMFDVGIAEQHAMTSAAGLALGGLHPVVAIYATFLNRAFDQLLMDVALLKQPVTVVLDRAGVTGVDGASHNGVWDLSLLGIIPGIRVAAPRDAVTLREELDEALKVDDGPTVVRFPKGAVPEGIPAIKRLDGIDVLRESDGDRGDVLLVAVGPFASLALAIADRLDKQGIAVTVVDPRWVLPVSDALVKVADKFALVVTLEDGGVHGGIGSTVSAALRAAGVHTACRDMGVPQQFLDHASREAIHQELGLTAQDLSLKITGWVASMGGSAVHVNGDAPARGDAPAQG</sequence>
<comment type="similarity">
    <text evidence="2 11">Belongs to the transketolase family. DXPS subfamily.</text>
</comment>
<dbReference type="CDD" id="cd02007">
    <property type="entry name" value="TPP_DXS"/>
    <property type="match status" value="1"/>
</dbReference>
<dbReference type="FunFam" id="3.40.50.920:FF:000002">
    <property type="entry name" value="1-deoxy-D-xylulose-5-phosphate synthase"/>
    <property type="match status" value="1"/>
</dbReference>
<dbReference type="EC" id="2.2.1.7" evidence="11"/>
<dbReference type="CDD" id="cd07033">
    <property type="entry name" value="TPP_PYR_DXS_TK_like"/>
    <property type="match status" value="1"/>
</dbReference>
<dbReference type="AlphaFoldDB" id="A0A652YK39"/>
<dbReference type="InterPro" id="IPR009014">
    <property type="entry name" value="Transketo_C/PFOR_II"/>
</dbReference>
<evidence type="ECO:0000256" key="5">
    <source>
        <dbReference type="ARBA" id="ARBA00022723"/>
    </source>
</evidence>
<feature type="domain" description="Transketolase-like pyrimidine-binding" evidence="12">
    <location>
        <begin position="316"/>
        <end position="480"/>
    </location>
</feature>
<evidence type="ECO:0000256" key="10">
    <source>
        <dbReference type="ARBA" id="ARBA00055605"/>
    </source>
</evidence>
<evidence type="ECO:0000313" key="13">
    <source>
        <dbReference type="EMBL" id="TYQ01732.1"/>
    </source>
</evidence>
<keyword evidence="8 11" id="KW-0786">Thiamine pyrophosphate</keyword>
<comment type="caution">
    <text evidence="13">The sequence shown here is derived from an EMBL/GenBank/DDBJ whole genome shotgun (WGS) entry which is preliminary data.</text>
</comment>
<dbReference type="GO" id="GO:0005829">
    <property type="term" value="C:cytosol"/>
    <property type="evidence" value="ECO:0007669"/>
    <property type="project" value="TreeGrafter"/>
</dbReference>
<dbReference type="SUPFAM" id="SSF52518">
    <property type="entry name" value="Thiamin diphosphate-binding fold (THDP-binding)"/>
    <property type="match status" value="2"/>
</dbReference>
<evidence type="ECO:0000256" key="3">
    <source>
        <dbReference type="ARBA" id="ARBA00011738"/>
    </source>
</evidence>
<dbReference type="GO" id="GO:0009228">
    <property type="term" value="P:thiamine biosynthetic process"/>
    <property type="evidence" value="ECO:0007669"/>
    <property type="project" value="UniProtKB-UniRule"/>
</dbReference>
<protein>
    <recommendedName>
        <fullName evidence="11">1-deoxy-D-xylulose-5-phosphate synthase</fullName>
        <ecNumber evidence="11">2.2.1.7</ecNumber>
    </recommendedName>
    <alternativeName>
        <fullName evidence="11">1-deoxyxylulose-5-phosphate synthase</fullName>
        <shortName evidence="11">DXP synthase</shortName>
        <shortName evidence="11">DXPS</shortName>
    </alternativeName>
</protein>
<dbReference type="Gene3D" id="3.40.50.920">
    <property type="match status" value="1"/>
</dbReference>
<evidence type="ECO:0000256" key="4">
    <source>
        <dbReference type="ARBA" id="ARBA00022679"/>
    </source>
</evidence>
<feature type="binding site" evidence="11">
    <location>
        <position position="175"/>
    </location>
    <ligand>
        <name>thiamine diphosphate</name>
        <dbReference type="ChEBI" id="CHEBI:58937"/>
    </ligand>
</feature>
<comment type="pathway">
    <text evidence="1 11">Metabolic intermediate biosynthesis; 1-deoxy-D-xylulose 5-phosphate biosynthesis; 1-deoxy-D-xylulose 5-phosphate from D-glyceraldehyde 3-phosphate and pyruvate: step 1/1.</text>
</comment>
<dbReference type="Pfam" id="PF13292">
    <property type="entry name" value="DXP_synthase_N"/>
    <property type="match status" value="1"/>
</dbReference>
<dbReference type="GO" id="GO:0030976">
    <property type="term" value="F:thiamine pyrophosphate binding"/>
    <property type="evidence" value="ECO:0007669"/>
    <property type="project" value="UniProtKB-UniRule"/>
</dbReference>
<evidence type="ECO:0000256" key="1">
    <source>
        <dbReference type="ARBA" id="ARBA00004980"/>
    </source>
</evidence>
<accession>A0A652YK39</accession>
<dbReference type="InterPro" id="IPR033248">
    <property type="entry name" value="Transketolase_C"/>
</dbReference>
<dbReference type="HAMAP" id="MF_00315">
    <property type="entry name" value="DXP_synth"/>
    <property type="match status" value="1"/>
</dbReference>
<dbReference type="InterPro" id="IPR049557">
    <property type="entry name" value="Transketolase_CS"/>
</dbReference>
<dbReference type="GO" id="GO:0016114">
    <property type="term" value="P:terpenoid biosynthetic process"/>
    <property type="evidence" value="ECO:0007669"/>
    <property type="project" value="UniProtKB-UniRule"/>
</dbReference>
<keyword evidence="4 11" id="KW-0808">Transferase</keyword>
<feature type="binding site" evidence="11">
    <location>
        <begin position="114"/>
        <end position="116"/>
    </location>
    <ligand>
        <name>thiamine diphosphate</name>
        <dbReference type="ChEBI" id="CHEBI:58937"/>
    </ligand>
</feature>
<feature type="binding site" evidence="11">
    <location>
        <position position="286"/>
    </location>
    <ligand>
        <name>thiamine diphosphate</name>
        <dbReference type="ChEBI" id="CHEBI:58937"/>
    </ligand>
</feature>
<feature type="binding site" evidence="11">
    <location>
        <position position="145"/>
    </location>
    <ligand>
        <name>Mg(2+)</name>
        <dbReference type="ChEBI" id="CHEBI:18420"/>
    </ligand>
</feature>
<feature type="binding site" evidence="11">
    <location>
        <position position="175"/>
    </location>
    <ligand>
        <name>Mg(2+)</name>
        <dbReference type="ChEBI" id="CHEBI:18420"/>
    </ligand>
</feature>
<dbReference type="InterPro" id="IPR005475">
    <property type="entry name" value="Transketolase-like_Pyr-bd"/>
</dbReference>
<evidence type="ECO:0000256" key="8">
    <source>
        <dbReference type="ARBA" id="ARBA00023052"/>
    </source>
</evidence>
<feature type="binding site" evidence="11">
    <location>
        <position position="73"/>
    </location>
    <ligand>
        <name>thiamine diphosphate</name>
        <dbReference type="ChEBI" id="CHEBI:58937"/>
    </ligand>
</feature>
<dbReference type="GO" id="GO:0000287">
    <property type="term" value="F:magnesium ion binding"/>
    <property type="evidence" value="ECO:0007669"/>
    <property type="project" value="UniProtKB-UniRule"/>
</dbReference>
<evidence type="ECO:0000256" key="6">
    <source>
        <dbReference type="ARBA" id="ARBA00022842"/>
    </source>
</evidence>
<dbReference type="PANTHER" id="PTHR43322:SF5">
    <property type="entry name" value="1-DEOXY-D-XYLULOSE-5-PHOSPHATE SYNTHASE, CHLOROPLASTIC"/>
    <property type="match status" value="1"/>
</dbReference>
<dbReference type="InterPro" id="IPR005477">
    <property type="entry name" value="Dxylulose-5-P_synthase"/>
</dbReference>
<dbReference type="UniPathway" id="UPA00064">
    <property type="reaction ID" value="UER00091"/>
</dbReference>
<name>A0A652YK39_NOCGL</name>
<dbReference type="FunFam" id="3.40.50.970:FF:000005">
    <property type="entry name" value="1-deoxy-D-xylulose-5-phosphate synthase"/>
    <property type="match status" value="1"/>
</dbReference>
<dbReference type="InterPro" id="IPR029061">
    <property type="entry name" value="THDP-binding"/>
</dbReference>
<comment type="function">
    <text evidence="10 11">Catalyzes the acyloin condensation reaction between C atoms 2 and 3 of pyruvate and glyceraldehyde 3-phosphate to yield 1-deoxy-D-xylulose-5-phosphate (DXP).</text>
</comment>
<comment type="cofactor">
    <cofactor evidence="11">
        <name>Mg(2+)</name>
        <dbReference type="ChEBI" id="CHEBI:18420"/>
    </cofactor>
    <text evidence="11">Binds 1 Mg(2+) ion per subunit.</text>
</comment>
<dbReference type="Pfam" id="PF02780">
    <property type="entry name" value="Transketolase_C"/>
    <property type="match status" value="1"/>
</dbReference>
<dbReference type="SUPFAM" id="SSF52922">
    <property type="entry name" value="TK C-terminal domain-like"/>
    <property type="match status" value="1"/>
</dbReference>